<dbReference type="WBParaSite" id="MBELARI_LOCUS2036">
    <property type="protein sequence ID" value="MBELARI_LOCUS2036"/>
    <property type="gene ID" value="MBELARI_LOCUS2036"/>
</dbReference>
<accession>A0AAF3F1E0</accession>
<evidence type="ECO:0000256" key="3">
    <source>
        <dbReference type="ARBA" id="ARBA00022737"/>
    </source>
</evidence>
<keyword evidence="7" id="KW-0472">Membrane</keyword>
<reference evidence="9" key="1">
    <citation type="submission" date="2024-02" db="UniProtKB">
        <authorList>
            <consortium name="WormBaseParasite"/>
        </authorList>
    </citation>
    <scope>IDENTIFICATION</scope>
</reference>
<proteinExistence type="predicted"/>
<keyword evidence="6" id="KW-0496">Mitochondrion</keyword>
<dbReference type="SUPFAM" id="SSF103506">
    <property type="entry name" value="Mitochondrial carrier"/>
    <property type="match status" value="1"/>
</dbReference>
<evidence type="ECO:0000256" key="7">
    <source>
        <dbReference type="ARBA" id="ARBA00023136"/>
    </source>
</evidence>
<evidence type="ECO:0000313" key="9">
    <source>
        <dbReference type="WBParaSite" id="MBELARI_LOCUS2036"/>
    </source>
</evidence>
<dbReference type="PANTHER" id="PTHR10780:SF18">
    <property type="entry name" value="LD43650P"/>
    <property type="match status" value="1"/>
</dbReference>
<evidence type="ECO:0000313" key="8">
    <source>
        <dbReference type="Proteomes" id="UP000887575"/>
    </source>
</evidence>
<comment type="subcellular location">
    <subcellularLocation>
        <location evidence="1">Mitochondrion outer membrane</location>
        <topology evidence="1">Multi-pass membrane protein</topology>
    </subcellularLocation>
</comment>
<evidence type="ECO:0000256" key="2">
    <source>
        <dbReference type="ARBA" id="ARBA00022692"/>
    </source>
</evidence>
<keyword evidence="4" id="KW-1000">Mitochondrion outer membrane</keyword>
<dbReference type="AlphaFoldDB" id="A0AAF3F1E0"/>
<dbReference type="Proteomes" id="UP000887575">
    <property type="component" value="Unassembled WGS sequence"/>
</dbReference>
<keyword evidence="8" id="KW-1185">Reference proteome</keyword>
<evidence type="ECO:0000256" key="1">
    <source>
        <dbReference type="ARBA" id="ARBA00004374"/>
    </source>
</evidence>
<dbReference type="PANTHER" id="PTHR10780">
    <property type="entry name" value="MITOCHONDRIAL CARRIER HOMOLOG"/>
    <property type="match status" value="1"/>
</dbReference>
<keyword evidence="3" id="KW-0677">Repeat</keyword>
<evidence type="ECO:0000256" key="5">
    <source>
        <dbReference type="ARBA" id="ARBA00022989"/>
    </source>
</evidence>
<evidence type="ECO:0000256" key="6">
    <source>
        <dbReference type="ARBA" id="ARBA00023128"/>
    </source>
</evidence>
<protein>
    <submittedName>
        <fullName evidence="9">Mitochondrial carrier</fullName>
    </submittedName>
</protein>
<dbReference type="GO" id="GO:0005741">
    <property type="term" value="C:mitochondrial outer membrane"/>
    <property type="evidence" value="ECO:0007669"/>
    <property type="project" value="UniProtKB-SubCell"/>
</dbReference>
<keyword evidence="2" id="KW-0812">Transmembrane</keyword>
<sequence>MAQIFPLTEEDKKYYRALLTRSALSGIFYPFTTARTLIQLGHSPFTISTSPIFFSLGFEWKAIRYAKQLAYAKGVWALWSGFEPFALSSIVSGVASYSFGKYLNTHYPDVGGPVDFNGKEERSLTDHESFRRTLRSAIRSSIVQAFSLACSRALTVVHIRQVAQIVSGETKYHSALQALQLVGIEEGPIGFFRGLATQIIGELVMIWGFHSVVYLTERLLVRSGLAAKAVEDKRKQEELNVIRGCVYSFFRHLLTPLSFSYSRIATVLAVPGTAHSRTN</sequence>
<name>A0AAF3F1E0_9BILA</name>
<dbReference type="Gene3D" id="1.50.40.10">
    <property type="entry name" value="Mitochondrial carrier domain"/>
    <property type="match status" value="1"/>
</dbReference>
<organism evidence="8 9">
    <name type="scientific">Mesorhabditis belari</name>
    <dbReference type="NCBI Taxonomy" id="2138241"/>
    <lineage>
        <taxon>Eukaryota</taxon>
        <taxon>Metazoa</taxon>
        <taxon>Ecdysozoa</taxon>
        <taxon>Nematoda</taxon>
        <taxon>Chromadorea</taxon>
        <taxon>Rhabditida</taxon>
        <taxon>Rhabditina</taxon>
        <taxon>Rhabditomorpha</taxon>
        <taxon>Rhabditoidea</taxon>
        <taxon>Rhabditidae</taxon>
        <taxon>Mesorhabditinae</taxon>
        <taxon>Mesorhabditis</taxon>
    </lineage>
</organism>
<keyword evidence="5" id="KW-1133">Transmembrane helix</keyword>
<evidence type="ECO:0000256" key="4">
    <source>
        <dbReference type="ARBA" id="ARBA00022787"/>
    </source>
</evidence>
<dbReference type="InterPro" id="IPR023395">
    <property type="entry name" value="MCP_dom_sf"/>
</dbReference>